<dbReference type="EC" id="2.3.2.31" evidence="2"/>
<keyword evidence="8" id="KW-0862">Zinc</keyword>
<keyword evidence="5" id="KW-0677">Repeat</keyword>
<dbReference type="PANTHER" id="PTHR11685">
    <property type="entry name" value="RBR FAMILY RING FINGER AND IBR DOMAIN-CONTAINING"/>
    <property type="match status" value="1"/>
</dbReference>
<dbReference type="EMBL" id="JBHFEH010000059">
    <property type="protein sequence ID" value="KAL2049679.1"/>
    <property type="molecule type" value="Genomic_DNA"/>
</dbReference>
<dbReference type="SMART" id="SM00647">
    <property type="entry name" value="IBR"/>
    <property type="match status" value="1"/>
</dbReference>
<dbReference type="InterPro" id="IPR031127">
    <property type="entry name" value="E3_UB_ligase_RBR"/>
</dbReference>
<organism evidence="12 13">
    <name type="scientific">Lepraria finkii</name>
    <dbReference type="NCBI Taxonomy" id="1340010"/>
    <lineage>
        <taxon>Eukaryota</taxon>
        <taxon>Fungi</taxon>
        <taxon>Dikarya</taxon>
        <taxon>Ascomycota</taxon>
        <taxon>Pezizomycotina</taxon>
        <taxon>Lecanoromycetes</taxon>
        <taxon>OSLEUM clade</taxon>
        <taxon>Lecanoromycetidae</taxon>
        <taxon>Lecanorales</taxon>
        <taxon>Lecanorineae</taxon>
        <taxon>Stereocaulaceae</taxon>
        <taxon>Lepraria</taxon>
    </lineage>
</organism>
<proteinExistence type="predicted"/>
<evidence type="ECO:0000256" key="1">
    <source>
        <dbReference type="ARBA" id="ARBA00001798"/>
    </source>
</evidence>
<evidence type="ECO:0000313" key="12">
    <source>
        <dbReference type="EMBL" id="KAL2049679.1"/>
    </source>
</evidence>
<comment type="caution">
    <text evidence="12">The sequence shown here is derived from an EMBL/GenBank/DDBJ whole genome shotgun (WGS) entry which is preliminary data.</text>
</comment>
<keyword evidence="13" id="KW-1185">Reference proteome</keyword>
<evidence type="ECO:0000256" key="4">
    <source>
        <dbReference type="ARBA" id="ARBA00022723"/>
    </source>
</evidence>
<evidence type="ECO:0000259" key="11">
    <source>
        <dbReference type="PROSITE" id="PS51873"/>
    </source>
</evidence>
<dbReference type="PROSITE" id="PS51873">
    <property type="entry name" value="TRIAD"/>
    <property type="match status" value="1"/>
</dbReference>
<evidence type="ECO:0000256" key="2">
    <source>
        <dbReference type="ARBA" id="ARBA00012251"/>
    </source>
</evidence>
<keyword evidence="7" id="KW-0833">Ubl conjugation pathway</keyword>
<feature type="domain" description="RING-type" evidence="10">
    <location>
        <begin position="140"/>
        <end position="196"/>
    </location>
</feature>
<name>A0ABR4AVI5_9LECA</name>
<keyword evidence="4" id="KW-0479">Metal-binding</keyword>
<dbReference type="SUPFAM" id="SSF57850">
    <property type="entry name" value="RING/U-box"/>
    <property type="match status" value="3"/>
</dbReference>
<dbReference type="Pfam" id="PF01485">
    <property type="entry name" value="IBR"/>
    <property type="match status" value="1"/>
</dbReference>
<keyword evidence="3" id="KW-0808">Transferase</keyword>
<dbReference type="InterPro" id="IPR044066">
    <property type="entry name" value="TRIAD_supradom"/>
</dbReference>
<evidence type="ECO:0000256" key="9">
    <source>
        <dbReference type="PROSITE-ProRule" id="PRU00175"/>
    </source>
</evidence>
<dbReference type="Gene3D" id="1.20.120.1750">
    <property type="match status" value="1"/>
</dbReference>
<evidence type="ECO:0000256" key="8">
    <source>
        <dbReference type="ARBA" id="ARBA00022833"/>
    </source>
</evidence>
<evidence type="ECO:0000256" key="7">
    <source>
        <dbReference type="ARBA" id="ARBA00022786"/>
    </source>
</evidence>
<dbReference type="PROSITE" id="PS50089">
    <property type="entry name" value="ZF_RING_2"/>
    <property type="match status" value="1"/>
</dbReference>
<sequence>MDYMYAKVHIYHVFSTCFKFGQLFTHTRMILRASNRLTRSSNRLTRSSTHSAKQFEFSQVIRSQKRISSQRRKPFLLLAAKRTAQKKREVSHLRWKKSLRLRATHRIKNARPCVKSKHAADESFRGHSKVTSSSEWWQECSICAERKGKRQFPDPVTAILECGHGTGICKSCTLRFITDSLEREGQWDRVTCIECKQFLSKDQLAKLLRRGDIKSLEAISARKAEESDPRFRYCPSVHCGAGQIHEDIKTPLVVCKACGFRSCIKHGSAWHENLTCEAYDDCHPNDVESKMSLEKVRAMAKRCPGAGCGFYIEKDGGCDNIFCSRCMRSWMWGTVEFEAATAN</sequence>
<dbReference type="InterPro" id="IPR002867">
    <property type="entry name" value="IBR_dom"/>
</dbReference>
<dbReference type="InterPro" id="IPR001841">
    <property type="entry name" value="Znf_RING"/>
</dbReference>
<dbReference type="Gene3D" id="3.30.40.10">
    <property type="entry name" value="Zinc/RING finger domain, C3HC4 (zinc finger)"/>
    <property type="match status" value="1"/>
</dbReference>
<evidence type="ECO:0000256" key="6">
    <source>
        <dbReference type="ARBA" id="ARBA00022771"/>
    </source>
</evidence>
<dbReference type="CDD" id="cd20335">
    <property type="entry name" value="BRcat_RBR"/>
    <property type="match status" value="1"/>
</dbReference>
<evidence type="ECO:0000256" key="5">
    <source>
        <dbReference type="ARBA" id="ARBA00022737"/>
    </source>
</evidence>
<evidence type="ECO:0000256" key="3">
    <source>
        <dbReference type="ARBA" id="ARBA00022679"/>
    </source>
</evidence>
<evidence type="ECO:0000313" key="13">
    <source>
        <dbReference type="Proteomes" id="UP001590951"/>
    </source>
</evidence>
<accession>A0ABR4AVI5</accession>
<dbReference type="InterPro" id="IPR013083">
    <property type="entry name" value="Znf_RING/FYVE/PHD"/>
</dbReference>
<evidence type="ECO:0000259" key="10">
    <source>
        <dbReference type="PROSITE" id="PS50089"/>
    </source>
</evidence>
<keyword evidence="6 9" id="KW-0863">Zinc-finger</keyword>
<gene>
    <name evidence="12" type="ORF">ABVK25_010020</name>
</gene>
<comment type="catalytic activity">
    <reaction evidence="1">
        <text>[E2 ubiquitin-conjugating enzyme]-S-ubiquitinyl-L-cysteine + [acceptor protein]-L-lysine = [E2 ubiquitin-conjugating enzyme]-L-cysteine + [acceptor protein]-N(6)-ubiquitinyl-L-lysine.</text>
        <dbReference type="EC" id="2.3.2.31"/>
    </reaction>
</comment>
<feature type="domain" description="RING-type" evidence="11">
    <location>
        <begin position="136"/>
        <end position="343"/>
    </location>
</feature>
<protein>
    <recommendedName>
        <fullName evidence="2">RBR-type E3 ubiquitin transferase</fullName>
        <ecNumber evidence="2">2.3.2.31</ecNumber>
    </recommendedName>
</protein>
<reference evidence="12 13" key="1">
    <citation type="submission" date="2024-09" db="EMBL/GenBank/DDBJ databases">
        <title>Rethinking Asexuality: The Enigmatic Case of Functional Sexual Genes in Lepraria (Stereocaulaceae).</title>
        <authorList>
            <person name="Doellman M."/>
            <person name="Sun Y."/>
            <person name="Barcenas-Pena A."/>
            <person name="Lumbsch H.T."/>
            <person name="Grewe F."/>
        </authorList>
    </citation>
    <scope>NUCLEOTIDE SEQUENCE [LARGE SCALE GENOMIC DNA]</scope>
    <source>
        <strain evidence="12 13">Grewe 0041</strain>
    </source>
</reference>
<dbReference type="Proteomes" id="UP001590951">
    <property type="component" value="Unassembled WGS sequence"/>
</dbReference>